<evidence type="ECO:0000256" key="3">
    <source>
        <dbReference type="ARBA" id="ARBA00022452"/>
    </source>
</evidence>
<evidence type="ECO:0000256" key="5">
    <source>
        <dbReference type="ARBA" id="ARBA00022692"/>
    </source>
</evidence>
<keyword evidence="8 10" id="KW-0472">Membrane</keyword>
<keyword evidence="2 10" id="KW-0813">Transport</keyword>
<proteinExistence type="inferred from homology"/>
<reference evidence="13" key="2">
    <citation type="submission" date="2021-04" db="EMBL/GenBank/DDBJ databases">
        <authorList>
            <person name="Zhang T."/>
            <person name="Zhang Y."/>
            <person name="Lu D."/>
            <person name="Zuo D."/>
            <person name="Du Z."/>
        </authorList>
    </citation>
    <scope>NUCLEOTIDE SEQUENCE</scope>
    <source>
        <strain evidence="13">JR1</strain>
    </source>
</reference>
<dbReference type="NCBIfam" id="TIGR04056">
    <property type="entry name" value="OMP_RagA_SusC"/>
    <property type="match status" value="1"/>
</dbReference>
<dbReference type="InterPro" id="IPR039426">
    <property type="entry name" value="TonB-dep_rcpt-like"/>
</dbReference>
<dbReference type="InterPro" id="IPR036942">
    <property type="entry name" value="Beta-barrel_TonB_sf"/>
</dbReference>
<feature type="domain" description="Secretin/TonB short N-terminal" evidence="12">
    <location>
        <begin position="48"/>
        <end position="99"/>
    </location>
</feature>
<dbReference type="InterPro" id="IPR023996">
    <property type="entry name" value="TonB-dep_OMP_SusC/RagA"/>
</dbReference>
<keyword evidence="5 10" id="KW-0812">Transmembrane</keyword>
<evidence type="ECO:0000256" key="11">
    <source>
        <dbReference type="RuleBase" id="RU003357"/>
    </source>
</evidence>
<dbReference type="SUPFAM" id="SSF56935">
    <property type="entry name" value="Porins"/>
    <property type="match status" value="1"/>
</dbReference>
<keyword evidence="4" id="KW-0406">Ion transport</keyword>
<dbReference type="GO" id="GO:0009279">
    <property type="term" value="C:cell outer membrane"/>
    <property type="evidence" value="ECO:0007669"/>
    <property type="project" value="UniProtKB-SubCell"/>
</dbReference>
<dbReference type="AlphaFoldDB" id="A0A941F1Z1"/>
<keyword evidence="14" id="KW-1185">Reference proteome</keyword>
<name>A0A941F1Z1_9BACT</name>
<dbReference type="Gene3D" id="3.55.50.30">
    <property type="match status" value="1"/>
</dbReference>
<gene>
    <name evidence="13" type="ORF">KDU71_01825</name>
</gene>
<keyword evidence="9 10" id="KW-0998">Cell outer membrane</keyword>
<keyword evidence="6" id="KW-0408">Iron</keyword>
<dbReference type="InterPro" id="IPR000531">
    <property type="entry name" value="Beta-barrel_TonB"/>
</dbReference>
<evidence type="ECO:0000256" key="1">
    <source>
        <dbReference type="ARBA" id="ARBA00004571"/>
    </source>
</evidence>
<dbReference type="NCBIfam" id="TIGR04057">
    <property type="entry name" value="SusC_RagA_signa"/>
    <property type="match status" value="1"/>
</dbReference>
<organism evidence="13 14">
    <name type="scientific">Carboxylicivirga sediminis</name>
    <dbReference type="NCBI Taxonomy" id="2006564"/>
    <lineage>
        <taxon>Bacteria</taxon>
        <taxon>Pseudomonadati</taxon>
        <taxon>Bacteroidota</taxon>
        <taxon>Bacteroidia</taxon>
        <taxon>Marinilabiliales</taxon>
        <taxon>Marinilabiliaceae</taxon>
        <taxon>Carboxylicivirga</taxon>
    </lineage>
</organism>
<comment type="subcellular location">
    <subcellularLocation>
        <location evidence="1 10">Cell outer membrane</location>
        <topology evidence="1 10">Multi-pass membrane protein</topology>
    </subcellularLocation>
</comment>
<dbReference type="Proteomes" id="UP000679220">
    <property type="component" value="Unassembled WGS sequence"/>
</dbReference>
<dbReference type="EMBL" id="JAGTAR010000002">
    <property type="protein sequence ID" value="MBR8534280.1"/>
    <property type="molecule type" value="Genomic_DNA"/>
</dbReference>
<accession>A0A941F1Z1</accession>
<dbReference type="InterPro" id="IPR011662">
    <property type="entry name" value="Secretin/TonB_short_N"/>
</dbReference>
<comment type="caution">
    <text evidence="13">The sequence shown here is derived from an EMBL/GenBank/DDBJ whole genome shotgun (WGS) entry which is preliminary data.</text>
</comment>
<keyword evidence="3 10" id="KW-1134">Transmembrane beta strand</keyword>
<evidence type="ECO:0000256" key="8">
    <source>
        <dbReference type="ARBA" id="ARBA00023136"/>
    </source>
</evidence>
<evidence type="ECO:0000256" key="2">
    <source>
        <dbReference type="ARBA" id="ARBA00022448"/>
    </source>
</evidence>
<evidence type="ECO:0000256" key="6">
    <source>
        <dbReference type="ARBA" id="ARBA00023004"/>
    </source>
</evidence>
<dbReference type="InterPro" id="IPR023997">
    <property type="entry name" value="TonB-dep_OMP_SusC/RagA_CS"/>
</dbReference>
<dbReference type="Pfam" id="PF00593">
    <property type="entry name" value="TonB_dep_Rec_b-barrel"/>
    <property type="match status" value="1"/>
</dbReference>
<dbReference type="Gene3D" id="2.40.170.20">
    <property type="entry name" value="TonB-dependent receptor, beta-barrel domain"/>
    <property type="match status" value="1"/>
</dbReference>
<evidence type="ECO:0000259" key="12">
    <source>
        <dbReference type="SMART" id="SM00965"/>
    </source>
</evidence>
<dbReference type="PROSITE" id="PS52016">
    <property type="entry name" value="TONB_DEPENDENT_REC_3"/>
    <property type="match status" value="1"/>
</dbReference>
<evidence type="ECO:0000313" key="14">
    <source>
        <dbReference type="Proteomes" id="UP000679220"/>
    </source>
</evidence>
<dbReference type="InterPro" id="IPR037066">
    <property type="entry name" value="Plug_dom_sf"/>
</dbReference>
<dbReference type="Pfam" id="PF07715">
    <property type="entry name" value="Plug"/>
    <property type="match status" value="1"/>
</dbReference>
<keyword evidence="7 11" id="KW-0798">TonB box</keyword>
<dbReference type="SUPFAM" id="SSF49464">
    <property type="entry name" value="Carboxypeptidase regulatory domain-like"/>
    <property type="match status" value="1"/>
</dbReference>
<evidence type="ECO:0000256" key="4">
    <source>
        <dbReference type="ARBA" id="ARBA00022496"/>
    </source>
</evidence>
<sequence>MKLSLFMMFVILWQVSANSYSQETKLKLDISNASVKEVFKAIKSQSRFTFIFNEEDIAQVKAVSLSVNGETVESVLSACLQGTGLSWQVIDDVVIIKPSKSISQQTDLVITGQVLDEKGQPVPGVNVIVVEYNNGTISDVEGNYELKVPDANATLSFSFIGFEKQLIKIDGRSEINVQMKTEVSKIDDVIVTGYYNQTKESFTGAATTISAEDLQAVSNTNVLAALQVYDPSFKIMENNEFGSDPNKLPEIEIRGKGSIPGLSENELRSNPNQPTIIMDGFEVSLEKLYDLDINRIASVTILKDASATAIYGSRAANGIIVVETKAPEKGKLRVNYTFDGTVSAPDLSDYNLLNAEDKLEAERLAGLYETRKSLIDIHGYNDQLYLDNLYNYNLKAVKSGVNTDWIAQPVENSFSHKHSLFIEGGDNVIKYALEANYNDESGVMKESGRKRYSIGSILSYRYKDILFRNHLNVTHVNAPETPYGSFSEYARMNPYNRMKDDNGRYIQQYYNSPTGVRQFNPLYDVENLSNFSKSKYTNFTNNFSIDWSIIEGLRLKGNVSMQLQNKNNQKFRSPESREFVNLSSNEFNLRGSYYVGDSEMFMIDGNVVLSYFKQLNKHFVNAVIGSNLKESKYSSEDYTAQGFPNDRLHYVGFGTQFEKGSTPNGSEETTRLIGAFSNLNYNYDNRFLMDASLRIDGSSKFGSKQRTAPFWSAGLGWNIHNEPFLKDSNFLNEARIRANIGETGGTNFYAYQALTTYEYFTDKHYRYQTGTYVKALGNDELKWQTTIKQNIGLDLALFNNRLMLKGNYYYDTTKDLVSQVTIAPSTGFDSYTENMGDVLNKGFEINLSTTVYKNNSKRIFVNLFGNVRHNTNQILKISDSLKAYNESVMAKQNEEAAKGGSTDYTNSANLISGSPVLQFEEGESMSAIYAVRSLGIDPVTGKEVYLDRFGNSTMIWDARDQVIIGDSQPEFEGYFGTNTNIGDFSINLTFNYRLGGQVYNNTVINKVENANLSYNVDSRVLEQRWTQEGDIKPYRSIRDKSLVRASSRFVEDENSLAMTSARVSYDLKREWIQKIGLRQTKLSVYMGDIFRVSTVERERGTSYPFARSVSFSLQTKF</sequence>
<dbReference type="FunFam" id="2.60.40.1120:FF:000003">
    <property type="entry name" value="Outer membrane protein Omp121"/>
    <property type="match status" value="1"/>
</dbReference>
<evidence type="ECO:0000313" key="13">
    <source>
        <dbReference type="EMBL" id="MBR8534280.1"/>
    </source>
</evidence>
<evidence type="ECO:0000256" key="7">
    <source>
        <dbReference type="ARBA" id="ARBA00023077"/>
    </source>
</evidence>
<dbReference type="Gene3D" id="2.170.130.10">
    <property type="entry name" value="TonB-dependent receptor, plug domain"/>
    <property type="match status" value="1"/>
</dbReference>
<dbReference type="SMART" id="SM00965">
    <property type="entry name" value="STN"/>
    <property type="match status" value="1"/>
</dbReference>
<dbReference type="InterPro" id="IPR008969">
    <property type="entry name" value="CarboxyPept-like_regulatory"/>
</dbReference>
<evidence type="ECO:0000256" key="9">
    <source>
        <dbReference type="ARBA" id="ARBA00023237"/>
    </source>
</evidence>
<dbReference type="InterPro" id="IPR012910">
    <property type="entry name" value="Plug_dom"/>
</dbReference>
<comment type="similarity">
    <text evidence="10 11">Belongs to the TonB-dependent receptor family.</text>
</comment>
<reference evidence="13" key="1">
    <citation type="journal article" date="2018" name="Int. J. Syst. Evol. Microbiol.">
        <title>Carboxylicivirga sediminis sp. nov., isolated from coastal sediment.</title>
        <authorList>
            <person name="Wang F.Q."/>
            <person name="Ren L.H."/>
            <person name="Zou R.J."/>
            <person name="Sun Y.Z."/>
            <person name="Liu X.J."/>
            <person name="Jiang F."/>
            <person name="Liu L.J."/>
        </authorList>
    </citation>
    <scope>NUCLEOTIDE SEQUENCE</scope>
    <source>
        <strain evidence="13">JR1</strain>
    </source>
</reference>
<dbReference type="RefSeq" id="WP_212188190.1">
    <property type="nucleotide sequence ID" value="NZ_JAGTAR010000002.1"/>
</dbReference>
<protein>
    <submittedName>
        <fullName evidence="13">SusC/RagA family TonB-linked outer membrane protein</fullName>
    </submittedName>
</protein>
<dbReference type="Pfam" id="PF13715">
    <property type="entry name" value="CarbopepD_reg_2"/>
    <property type="match status" value="1"/>
</dbReference>
<dbReference type="Gene3D" id="2.60.40.1120">
    <property type="entry name" value="Carboxypeptidase-like, regulatory domain"/>
    <property type="match status" value="1"/>
</dbReference>
<dbReference type="GO" id="GO:0006826">
    <property type="term" value="P:iron ion transport"/>
    <property type="evidence" value="ECO:0007669"/>
    <property type="project" value="UniProtKB-KW"/>
</dbReference>
<evidence type="ECO:0000256" key="10">
    <source>
        <dbReference type="PROSITE-ProRule" id="PRU01360"/>
    </source>
</evidence>
<keyword evidence="4" id="KW-0410">Iron transport</keyword>
<dbReference type="Pfam" id="PF07660">
    <property type="entry name" value="STN"/>
    <property type="match status" value="1"/>
</dbReference>